<reference evidence="3 6" key="1">
    <citation type="journal article" date="2015" name="Genome Announc.">
        <title>Complete Genome Sequence of the Nitrogen-Fixing and Solvent-Producing Clostridium pasteurianum DSM 525.</title>
        <authorList>
            <person name="Poehlein A."/>
            <person name="Grosse-Honebrink A."/>
            <person name="Zhang Y."/>
            <person name="Minton N.P."/>
            <person name="Daniel R."/>
        </authorList>
    </citation>
    <scope>NUCLEOTIDE SEQUENCE [LARGE SCALE GENOMIC DNA]</scope>
    <source>
        <strain evidence="3">DSM 525</strain>
        <strain evidence="6">DSM 525 / ATCC 6013</strain>
    </source>
</reference>
<dbReference type="AlphaFoldDB" id="A0A0H3J785"/>
<dbReference type="Proteomes" id="UP000028042">
    <property type="component" value="Unassembled WGS sequence"/>
</dbReference>
<dbReference type="EMBL" id="JPGY02000001">
    <property type="protein sequence ID" value="KRU14211.1"/>
    <property type="molecule type" value="Genomic_DNA"/>
</dbReference>
<dbReference type="InterPro" id="IPR007060">
    <property type="entry name" value="FtsL/DivIC"/>
</dbReference>
<dbReference type="PATRIC" id="fig|1262449.3.peg.3737"/>
<dbReference type="Proteomes" id="UP000030905">
    <property type="component" value="Chromosome"/>
</dbReference>
<dbReference type="GeneID" id="93075831"/>
<evidence type="ECO:0000313" key="5">
    <source>
        <dbReference type="Proteomes" id="UP000028042"/>
    </source>
</evidence>
<accession>A0A0H3J785</accession>
<keyword evidence="1" id="KW-0175">Coiled coil</keyword>
<keyword evidence="2" id="KW-1133">Transmembrane helix</keyword>
<organism evidence="3 6">
    <name type="scientific">Clostridium pasteurianum DSM 525 = ATCC 6013</name>
    <dbReference type="NCBI Taxonomy" id="1262449"/>
    <lineage>
        <taxon>Bacteria</taxon>
        <taxon>Bacillati</taxon>
        <taxon>Bacillota</taxon>
        <taxon>Clostridia</taxon>
        <taxon>Eubacteriales</taxon>
        <taxon>Clostridiaceae</taxon>
        <taxon>Clostridium</taxon>
    </lineage>
</organism>
<keyword evidence="6" id="KW-1185">Reference proteome</keyword>
<evidence type="ECO:0000313" key="6">
    <source>
        <dbReference type="Proteomes" id="UP000030905"/>
    </source>
</evidence>
<reference evidence="4 5" key="3">
    <citation type="journal article" name="Genome Announc.">
        <title>Improved Draft Genome Sequence of Clostridium pasteurianum Strain ATCC 6013 (DSM 525) Using a Hybrid Next-Generation Sequencing Approach.</title>
        <authorList>
            <person name="Pyne M.E."/>
            <person name="Utturkar S."/>
            <person name="Brown S.D."/>
            <person name="Moo-Young M."/>
            <person name="Chung D.A."/>
            <person name="Chou C.P."/>
        </authorList>
    </citation>
    <scope>NUCLEOTIDE SEQUENCE [LARGE SCALE GENOMIC DNA]</scope>
    <source>
        <strain evidence="4 5">ATCC 6013</strain>
    </source>
</reference>
<sequence>MRKKYIKYLLIGIVIINICYIFINQQLTMRRIQLTIQDRNMESQKVKSQNAKLQNEIKISQSDKYSEKLAREKLGLIKEGEIPVVNASNNK</sequence>
<dbReference type="RefSeq" id="WP_004455586.1">
    <property type="nucleotide sequence ID" value="NZ_ANZB01000017.1"/>
</dbReference>
<dbReference type="Pfam" id="PF04977">
    <property type="entry name" value="DivIC"/>
    <property type="match status" value="1"/>
</dbReference>
<evidence type="ECO:0000256" key="2">
    <source>
        <dbReference type="SAM" id="Phobius"/>
    </source>
</evidence>
<name>A0A0H3J785_CLOPA</name>
<protein>
    <submittedName>
        <fullName evidence="3">Septum formation initiator</fullName>
    </submittedName>
</protein>
<dbReference type="KEGG" id="cpat:CLPA_c37370"/>
<keyword evidence="2" id="KW-0472">Membrane</keyword>
<gene>
    <name evidence="3" type="ORF">CLPA_c37370</name>
    <name evidence="4" type="ORF">CP6013_03467</name>
</gene>
<feature type="coiled-coil region" evidence="1">
    <location>
        <begin position="36"/>
        <end position="63"/>
    </location>
</feature>
<evidence type="ECO:0000256" key="1">
    <source>
        <dbReference type="SAM" id="Coils"/>
    </source>
</evidence>
<dbReference type="KEGG" id="cpae:CPAST_c37370"/>
<dbReference type="EMBL" id="CP009268">
    <property type="protein sequence ID" value="AJA53764.1"/>
    <property type="molecule type" value="Genomic_DNA"/>
</dbReference>
<dbReference type="eggNOG" id="COG2919">
    <property type="taxonomic scope" value="Bacteria"/>
</dbReference>
<reference evidence="4" key="2">
    <citation type="submission" date="2015-10" db="EMBL/GenBank/DDBJ databases">
        <title>Improved Draft Genome Sequence of Clostridium pasteurianum Strain ATCC 6013 (DSM 525) Using a Hybrid Next-Generation Sequencing Approach.</title>
        <authorList>
            <person name="Pyne M.E."/>
            <person name="Utturkar S.M."/>
            <person name="Brown S.D."/>
            <person name="Moo-Young M."/>
            <person name="Chung D.A."/>
            <person name="Chou P.C."/>
        </authorList>
    </citation>
    <scope>NUCLEOTIDE SEQUENCE</scope>
    <source>
        <strain evidence="4">ATCC 6013</strain>
    </source>
</reference>
<feature type="transmembrane region" description="Helical" evidence="2">
    <location>
        <begin position="6"/>
        <end position="23"/>
    </location>
</feature>
<evidence type="ECO:0000313" key="4">
    <source>
        <dbReference type="EMBL" id="KRU14211.1"/>
    </source>
</evidence>
<proteinExistence type="predicted"/>
<evidence type="ECO:0000313" key="3">
    <source>
        <dbReference type="EMBL" id="AJA53764.1"/>
    </source>
</evidence>
<keyword evidence="2" id="KW-0812">Transmembrane</keyword>